<evidence type="ECO:0000313" key="4">
    <source>
        <dbReference type="Proteomes" id="UP000003240"/>
    </source>
</evidence>
<dbReference type="STRING" id="1009370.ALO_03316"/>
<dbReference type="EMBL" id="AFGF01000019">
    <property type="protein sequence ID" value="EGO65293.1"/>
    <property type="molecule type" value="Genomic_DNA"/>
</dbReference>
<dbReference type="eggNOG" id="COG3675">
    <property type="taxonomic scope" value="Bacteria"/>
</dbReference>
<dbReference type="Proteomes" id="UP000003240">
    <property type="component" value="Unassembled WGS sequence"/>
</dbReference>
<gene>
    <name evidence="3" type="ORF">ALO_03316</name>
</gene>
<protein>
    <submittedName>
        <fullName evidence="3">Lipase class 3</fullName>
    </submittedName>
</protein>
<feature type="chain" id="PRO_5003366409" evidence="1">
    <location>
        <begin position="29"/>
        <end position="469"/>
    </location>
</feature>
<dbReference type="GO" id="GO:0006629">
    <property type="term" value="P:lipid metabolic process"/>
    <property type="evidence" value="ECO:0007669"/>
    <property type="project" value="InterPro"/>
</dbReference>
<dbReference type="InterPro" id="IPR051218">
    <property type="entry name" value="Sec_MonoDiacylglyc_Lipase"/>
</dbReference>
<accession>F7NF38</accession>
<name>F7NF38_9FIRM</name>
<keyword evidence="4" id="KW-1185">Reference proteome</keyword>
<evidence type="ECO:0000256" key="1">
    <source>
        <dbReference type="SAM" id="SignalP"/>
    </source>
</evidence>
<feature type="domain" description="Fungal lipase-type" evidence="2">
    <location>
        <begin position="100"/>
        <end position="251"/>
    </location>
</feature>
<dbReference type="Gene3D" id="3.40.50.1820">
    <property type="entry name" value="alpha/beta hydrolase"/>
    <property type="match status" value="1"/>
</dbReference>
<organism evidence="3 4">
    <name type="scientific">Acetonema longum DSM 6540</name>
    <dbReference type="NCBI Taxonomy" id="1009370"/>
    <lineage>
        <taxon>Bacteria</taxon>
        <taxon>Bacillati</taxon>
        <taxon>Bacillota</taxon>
        <taxon>Negativicutes</taxon>
        <taxon>Acetonemataceae</taxon>
        <taxon>Acetonema</taxon>
    </lineage>
</organism>
<proteinExistence type="predicted"/>
<dbReference type="OrthoDB" id="5522031at2"/>
<dbReference type="InterPro" id="IPR002921">
    <property type="entry name" value="Fungal_lipase-type"/>
</dbReference>
<dbReference type="AlphaFoldDB" id="F7NF38"/>
<dbReference type="InterPro" id="IPR029058">
    <property type="entry name" value="AB_hydrolase_fold"/>
</dbReference>
<keyword evidence="1" id="KW-0732">Signal</keyword>
<comment type="caution">
    <text evidence="3">The sequence shown here is derived from an EMBL/GenBank/DDBJ whole genome shotgun (WGS) entry which is preliminary data.</text>
</comment>
<evidence type="ECO:0000259" key="2">
    <source>
        <dbReference type="Pfam" id="PF01764"/>
    </source>
</evidence>
<reference evidence="3 4" key="1">
    <citation type="journal article" date="2011" name="EMBO J.">
        <title>Structural diversity of bacterial flagellar motors.</title>
        <authorList>
            <person name="Chen S."/>
            <person name="Beeby M."/>
            <person name="Murphy G.E."/>
            <person name="Leadbetter J.R."/>
            <person name="Hendrixson D.R."/>
            <person name="Briegel A."/>
            <person name="Li Z."/>
            <person name="Shi J."/>
            <person name="Tocheva E.I."/>
            <person name="Muller A."/>
            <person name="Dobro M.J."/>
            <person name="Jensen G.J."/>
        </authorList>
    </citation>
    <scope>NUCLEOTIDE SEQUENCE [LARGE SCALE GENOMIC DNA]</scope>
    <source>
        <strain evidence="3 4">DSM 6540</strain>
    </source>
</reference>
<dbReference type="Pfam" id="PF01764">
    <property type="entry name" value="Lipase_3"/>
    <property type="match status" value="1"/>
</dbReference>
<sequence>MSKFISFLIYILLSFNLLCGFMPATVQAGIKEDYEEALNLYLTAGACMAVYSGRSGAMACNYLQQSGFTVEYFDQVSAKADTRFLLASNESTSDQPVYILAIVGTENFKNLKVDLRIDMINFAGNFLDELVQNADPRNITDSRPKVHRGFYQFVQTALMGKTPGKPTALAQRLKELLLADRNRKLYLAGHSLGGAAAILTATKLLDMGVQPEQLEIITFGAPAVGNAAFARQFGYRLNLTRVVIRGDPITGILQSLGRYRQFGREITWKIPASINGVSHHLEVYLDVAIKNYYRQRQKALEAGIIQAPSRIGASPRVYVAPVANRLPSGLQQEFWYMQQTLWDEYRQILPGYVIDTGPASENIWRQKALAEGCEFLIMPEISGYAIKDEFNAYYVTLHQTIYDVKTGQLLNLTLFSHNTLHISPLEALMHNAKRLTTSTLSPDSLRRLPIPFPKASVNFSSENKPQYLW</sequence>
<dbReference type="RefSeq" id="WP_004092806.1">
    <property type="nucleotide sequence ID" value="NZ_AFGF01000019.1"/>
</dbReference>
<dbReference type="SUPFAM" id="SSF53474">
    <property type="entry name" value="alpha/beta-Hydrolases"/>
    <property type="match status" value="1"/>
</dbReference>
<dbReference type="CDD" id="cd00519">
    <property type="entry name" value="Lipase_3"/>
    <property type="match status" value="1"/>
</dbReference>
<evidence type="ECO:0000313" key="3">
    <source>
        <dbReference type="EMBL" id="EGO65293.1"/>
    </source>
</evidence>
<dbReference type="PANTHER" id="PTHR45856:SF24">
    <property type="entry name" value="FUNGAL LIPASE-LIKE DOMAIN-CONTAINING PROTEIN"/>
    <property type="match status" value="1"/>
</dbReference>
<dbReference type="PANTHER" id="PTHR45856">
    <property type="entry name" value="ALPHA/BETA-HYDROLASES SUPERFAMILY PROTEIN"/>
    <property type="match status" value="1"/>
</dbReference>
<feature type="signal peptide" evidence="1">
    <location>
        <begin position="1"/>
        <end position="28"/>
    </location>
</feature>